<dbReference type="Proteomes" id="UP001446871">
    <property type="component" value="Unassembled WGS sequence"/>
</dbReference>
<keyword evidence="1" id="KW-0732">Signal</keyword>
<sequence length="248" mass="26321">MRILVLLPFFATETPTSTATDAAQSRRVHDRPRVDEPVVELTLFLEAAPERQRHLHGVRHARVAALALLGAGPAADHVLALHAAGPTGPAAAARGGRRRRLQVVDGVTTSVHESEADAVIGLVRDRGLVVGGSITVVGKVVIVGIGYVQTRRGRVGRGGHPGRGWRGRLVRSRDGALERLLCHHVRDGPQQRPRGDVSPVRNAWRWDIQGCAEVLAEDCGSGRRSSGGGTATGAMMVMMRAGGGELGR</sequence>
<reference evidence="2 3" key="1">
    <citation type="submission" date="2023-01" db="EMBL/GenBank/DDBJ databases">
        <title>Analysis of 21 Apiospora genomes using comparative genomics revels a genus with tremendous synthesis potential of carbohydrate active enzymes and secondary metabolites.</title>
        <authorList>
            <person name="Sorensen T."/>
        </authorList>
    </citation>
    <scope>NUCLEOTIDE SEQUENCE [LARGE SCALE GENOMIC DNA]</scope>
    <source>
        <strain evidence="2 3">CBS 83171</strain>
    </source>
</reference>
<feature type="signal peptide" evidence="1">
    <location>
        <begin position="1"/>
        <end position="19"/>
    </location>
</feature>
<evidence type="ECO:0000313" key="2">
    <source>
        <dbReference type="EMBL" id="KAK8052843.1"/>
    </source>
</evidence>
<gene>
    <name evidence="2" type="ORF">PG996_012144</name>
</gene>
<proteinExistence type="predicted"/>
<evidence type="ECO:0008006" key="4">
    <source>
        <dbReference type="Google" id="ProtNLM"/>
    </source>
</evidence>
<comment type="caution">
    <text evidence="2">The sequence shown here is derived from an EMBL/GenBank/DDBJ whole genome shotgun (WGS) entry which is preliminary data.</text>
</comment>
<organism evidence="2 3">
    <name type="scientific">Apiospora saccharicola</name>
    <dbReference type="NCBI Taxonomy" id="335842"/>
    <lineage>
        <taxon>Eukaryota</taxon>
        <taxon>Fungi</taxon>
        <taxon>Dikarya</taxon>
        <taxon>Ascomycota</taxon>
        <taxon>Pezizomycotina</taxon>
        <taxon>Sordariomycetes</taxon>
        <taxon>Xylariomycetidae</taxon>
        <taxon>Amphisphaeriales</taxon>
        <taxon>Apiosporaceae</taxon>
        <taxon>Apiospora</taxon>
    </lineage>
</organism>
<dbReference type="EMBL" id="JAQQWM010000008">
    <property type="protein sequence ID" value="KAK8052843.1"/>
    <property type="molecule type" value="Genomic_DNA"/>
</dbReference>
<feature type="chain" id="PRO_5046853099" description="Secreted protein" evidence="1">
    <location>
        <begin position="20"/>
        <end position="248"/>
    </location>
</feature>
<evidence type="ECO:0000313" key="3">
    <source>
        <dbReference type="Proteomes" id="UP001446871"/>
    </source>
</evidence>
<protein>
    <recommendedName>
        <fullName evidence="4">Secreted protein</fullName>
    </recommendedName>
</protein>
<name>A0ABR1U1R4_9PEZI</name>
<keyword evidence="3" id="KW-1185">Reference proteome</keyword>
<evidence type="ECO:0000256" key="1">
    <source>
        <dbReference type="SAM" id="SignalP"/>
    </source>
</evidence>
<accession>A0ABR1U1R4</accession>